<dbReference type="EMBL" id="JAMRYU010000006">
    <property type="protein sequence ID" value="MDC4240053.1"/>
    <property type="molecule type" value="Genomic_DNA"/>
</dbReference>
<name>A0A9X4B2B4_9CLOT</name>
<gene>
    <name evidence="1" type="ORF">NE398_07740</name>
</gene>
<reference evidence="1" key="1">
    <citation type="submission" date="2022-05" db="EMBL/GenBank/DDBJ databases">
        <title>Draft genome sequence of Clostridium tertium strain CP3 isolated from Peru.</title>
        <authorList>
            <person name="Hurtado R."/>
            <person name="Lima L."/>
            <person name="Sousa T."/>
            <person name="Jaiswal A.K."/>
            <person name="Tiwari S."/>
            <person name="Maturrano L."/>
            <person name="Brenig B."/>
            <person name="Azevedo V."/>
        </authorList>
    </citation>
    <scope>NUCLEOTIDE SEQUENCE</scope>
    <source>
        <strain evidence="1">CP3</strain>
    </source>
</reference>
<evidence type="ECO:0000313" key="2">
    <source>
        <dbReference type="Proteomes" id="UP001141183"/>
    </source>
</evidence>
<dbReference type="Proteomes" id="UP001141183">
    <property type="component" value="Unassembled WGS sequence"/>
</dbReference>
<dbReference type="RefSeq" id="WP_272470235.1">
    <property type="nucleotide sequence ID" value="NZ_JAMRYU010000006.1"/>
</dbReference>
<evidence type="ECO:0008006" key="3">
    <source>
        <dbReference type="Google" id="ProtNLM"/>
    </source>
</evidence>
<dbReference type="AlphaFoldDB" id="A0A9X4B2B4"/>
<comment type="caution">
    <text evidence="1">The sequence shown here is derived from an EMBL/GenBank/DDBJ whole genome shotgun (WGS) entry which is preliminary data.</text>
</comment>
<protein>
    <recommendedName>
        <fullName evidence="3">Phage gp6-like head-tail connector protein</fullName>
    </recommendedName>
</protein>
<accession>A0A9X4B2B4</accession>
<proteinExistence type="predicted"/>
<organism evidence="1 2">
    <name type="scientific">Clostridium tertium</name>
    <dbReference type="NCBI Taxonomy" id="1559"/>
    <lineage>
        <taxon>Bacteria</taxon>
        <taxon>Bacillati</taxon>
        <taxon>Bacillota</taxon>
        <taxon>Clostridia</taxon>
        <taxon>Eubacteriales</taxon>
        <taxon>Clostridiaceae</taxon>
        <taxon>Clostridium</taxon>
    </lineage>
</organism>
<evidence type="ECO:0000313" key="1">
    <source>
        <dbReference type="EMBL" id="MDC4240053.1"/>
    </source>
</evidence>
<keyword evidence="2" id="KW-1185">Reference proteome</keyword>
<sequence length="96" mass="10982">MYEDLELEKIAIESIKNYLNVIGKELWTDDYIKSNYSLAIKLIADNYRNMAEINNGISNISSISQGGQSISFNNSSNLFISEEVKLLLPKPFIRLY</sequence>